<evidence type="ECO:0000313" key="6">
    <source>
        <dbReference type="Proteomes" id="UP000258016"/>
    </source>
</evidence>
<evidence type="ECO:0000256" key="2">
    <source>
        <dbReference type="ARBA" id="ARBA00022679"/>
    </source>
</evidence>
<dbReference type="EMBL" id="CP020083">
    <property type="protein sequence ID" value="ASR51321.1"/>
    <property type="molecule type" value="Genomic_DNA"/>
</dbReference>
<gene>
    <name evidence="5" type="ORF">B5J99_07410</name>
</gene>
<dbReference type="InterPro" id="IPR029056">
    <property type="entry name" value="Ribokinase-like"/>
</dbReference>
<sequence length="338" mass="34602">MSKAGAVVCFGEMLLRLSPPGVRMIVQAQALEMGVGGAEANVAAGLASLGHEARMVTLLPASPLGDKARSELGAAGVDIRYVARGPGRMGLYFLEPGAGLRPSSITYDRAGSAFAQCDAGAFDFAGALEGAALLHLSGITPALGPNGVALARAAVAAAQAADVPICFDGNYRALLWDAWDSDPRAILTELVGAATVLIGNHRDISLLLGKAFSGDGAERRREAVDAAFAAFPNLELVASTARHVVSSDHHRIAARVDTRASKHQTAEIDVTGIVDRIGTGDAFATGVLHQYLQGGDAQAMAETGLALAALKHSLPGDMCLIGAGELAAFSSAGGDVRR</sequence>
<keyword evidence="6" id="KW-1185">Reference proteome</keyword>
<dbReference type="Proteomes" id="UP000258016">
    <property type="component" value="Chromosome"/>
</dbReference>
<dbReference type="Gene3D" id="3.40.1190.20">
    <property type="match status" value="1"/>
</dbReference>
<evidence type="ECO:0000256" key="1">
    <source>
        <dbReference type="ARBA" id="ARBA00010688"/>
    </source>
</evidence>
<dbReference type="PANTHER" id="PTHR43320:SF2">
    <property type="entry name" value="2-DEHYDRO-3-DEOXYGLUCONOKINASE_2-DEHYDRO-3-DEOXYGALACTONOKINASE"/>
    <property type="match status" value="1"/>
</dbReference>
<proteinExistence type="inferred from homology"/>
<evidence type="ECO:0000256" key="3">
    <source>
        <dbReference type="ARBA" id="ARBA00022777"/>
    </source>
</evidence>
<dbReference type="PANTHER" id="PTHR43320">
    <property type="entry name" value="SUGAR KINASE"/>
    <property type="match status" value="1"/>
</dbReference>
<dbReference type="RefSeq" id="WP_117352030.1">
    <property type="nucleotide sequence ID" value="NZ_CP020083.1"/>
</dbReference>
<dbReference type="InterPro" id="IPR052700">
    <property type="entry name" value="Carb_kinase_PfkB-like"/>
</dbReference>
<evidence type="ECO:0000313" key="5">
    <source>
        <dbReference type="EMBL" id="ASR51321.1"/>
    </source>
</evidence>
<accession>A0ABN5B348</accession>
<comment type="similarity">
    <text evidence="1">Belongs to the carbohydrate kinase PfkB family.</text>
</comment>
<dbReference type="SUPFAM" id="SSF53613">
    <property type="entry name" value="Ribokinase-like"/>
    <property type="match status" value="1"/>
</dbReference>
<reference evidence="5 6" key="1">
    <citation type="submission" date="2017-03" db="EMBL/GenBank/DDBJ databases">
        <title>Complete genome sequence of Blastomonas fulva degrading microcsystin LR.</title>
        <authorList>
            <person name="Lee H.-g."/>
            <person name="Jin L."/>
            <person name="oh H.-M."/>
        </authorList>
    </citation>
    <scope>NUCLEOTIDE SEQUENCE [LARGE SCALE GENOMIC DNA]</scope>
    <source>
        <strain evidence="5 6">T2</strain>
    </source>
</reference>
<dbReference type="GeneID" id="303485408"/>
<keyword evidence="3 5" id="KW-0418">Kinase</keyword>
<organism evidence="5 6">
    <name type="scientific">Blastomonas fulva</name>
    <dbReference type="NCBI Taxonomy" id="1550728"/>
    <lineage>
        <taxon>Bacteria</taxon>
        <taxon>Pseudomonadati</taxon>
        <taxon>Pseudomonadota</taxon>
        <taxon>Alphaproteobacteria</taxon>
        <taxon>Sphingomonadales</taxon>
        <taxon>Sphingomonadaceae</taxon>
        <taxon>Blastomonas</taxon>
    </lineage>
</organism>
<evidence type="ECO:0000259" key="4">
    <source>
        <dbReference type="Pfam" id="PF00294"/>
    </source>
</evidence>
<dbReference type="GO" id="GO:0016301">
    <property type="term" value="F:kinase activity"/>
    <property type="evidence" value="ECO:0007669"/>
    <property type="project" value="UniProtKB-KW"/>
</dbReference>
<feature type="domain" description="Carbohydrate kinase PfkB" evidence="4">
    <location>
        <begin position="7"/>
        <end position="313"/>
    </location>
</feature>
<dbReference type="InterPro" id="IPR011611">
    <property type="entry name" value="PfkB_dom"/>
</dbReference>
<keyword evidence="2" id="KW-0808">Transferase</keyword>
<dbReference type="CDD" id="cd01166">
    <property type="entry name" value="KdgK"/>
    <property type="match status" value="1"/>
</dbReference>
<dbReference type="Pfam" id="PF00294">
    <property type="entry name" value="PfkB"/>
    <property type="match status" value="1"/>
</dbReference>
<name>A0ABN5B348_9SPHN</name>
<protein>
    <submittedName>
        <fullName evidence="5">2-keto-3-deoxygluconate kinase</fullName>
    </submittedName>
</protein>